<evidence type="ECO:0000259" key="3">
    <source>
        <dbReference type="Pfam" id="PF10671"/>
    </source>
</evidence>
<comment type="caution">
    <text evidence="4">The sequence shown here is derived from an EMBL/GenBank/DDBJ whole genome shotgun (WGS) entry which is preliminary data.</text>
</comment>
<dbReference type="InterPro" id="IPR033645">
    <property type="entry name" value="VirB9/CagX/TrbG_C"/>
</dbReference>
<organism evidence="4 5">
    <name type="scientific">Neopusillimonas maritima</name>
    <dbReference type="NCBI Taxonomy" id="2026239"/>
    <lineage>
        <taxon>Bacteria</taxon>
        <taxon>Pseudomonadati</taxon>
        <taxon>Pseudomonadota</taxon>
        <taxon>Betaproteobacteria</taxon>
        <taxon>Burkholderiales</taxon>
        <taxon>Alcaligenaceae</taxon>
        <taxon>Neopusillimonas</taxon>
    </lineage>
</organism>
<dbReference type="Pfam" id="PF10671">
    <property type="entry name" value="TcpQ"/>
    <property type="match status" value="1"/>
</dbReference>
<evidence type="ECO:0000313" key="5">
    <source>
        <dbReference type="Proteomes" id="UP000266483"/>
    </source>
</evidence>
<protein>
    <recommendedName>
        <fullName evidence="3">Toxin co-regulated pilus biosynthesis protein Q C-terminal domain-containing protein</fullName>
    </recommendedName>
</protein>
<dbReference type="InterPro" id="IPR018927">
    <property type="entry name" value="Pilus_synth_Q_C"/>
</dbReference>
<name>A0ABX9MT16_9BURK</name>
<dbReference type="Pfam" id="PF03524">
    <property type="entry name" value="CagX"/>
    <property type="match status" value="1"/>
</dbReference>
<gene>
    <name evidence="4" type="ORF">CJO09_13240</name>
</gene>
<dbReference type="Proteomes" id="UP000266483">
    <property type="component" value="Unassembled WGS sequence"/>
</dbReference>
<dbReference type="Gene3D" id="2.60.40.2500">
    <property type="match status" value="1"/>
</dbReference>
<evidence type="ECO:0000256" key="1">
    <source>
        <dbReference type="ARBA" id="ARBA00006135"/>
    </source>
</evidence>
<reference evidence="4 5" key="1">
    <citation type="submission" date="2017-08" db="EMBL/GenBank/DDBJ databases">
        <title>Pusillimonas indicus sp. nov., a member of the family Alcaligenaceae isolated from surface seawater.</title>
        <authorList>
            <person name="Li J."/>
        </authorList>
    </citation>
    <scope>NUCLEOTIDE SEQUENCE [LARGE SCALE GENOMIC DNA]</scope>
    <source>
        <strain evidence="4 5">17-4A</strain>
    </source>
</reference>
<keyword evidence="2" id="KW-0732">Signal</keyword>
<sequence>MISFGIFFRYSVFSLLTITAGCAQVSHWARIFDTPASVGQFNFEWAIKGDKRVTPLQAFDDGRRTWLQFPSGTPVPAIFARRGQEDTLLTYRQSGAYVILPGVWSHLVIQGGHAQGHVYRQAEVAGDTNSKAPVMAEQVATSVVPDASAIPVEVIAASEPLKSAILVEKIETKAVKTFKVSPADGTMREALAHWARFAQWDFGPEHWAVDVDIPIVGSAQFDTSFEEAVRGLVASSELGDRPLQPCFYSNRVLRIVPFAQPCDRARTTMSAS</sequence>
<evidence type="ECO:0000256" key="2">
    <source>
        <dbReference type="ARBA" id="ARBA00022729"/>
    </source>
</evidence>
<proteinExistence type="inferred from homology"/>
<comment type="similarity">
    <text evidence="1">Belongs to the TrbG/VirB9 family.</text>
</comment>
<evidence type="ECO:0000313" key="4">
    <source>
        <dbReference type="EMBL" id="RII81967.1"/>
    </source>
</evidence>
<dbReference type="InterPro" id="IPR038161">
    <property type="entry name" value="VirB9/CagX/TrbG_C_sf"/>
</dbReference>
<keyword evidence="5" id="KW-1185">Reference proteome</keyword>
<dbReference type="EMBL" id="NQOU01000006">
    <property type="protein sequence ID" value="RII81967.1"/>
    <property type="molecule type" value="Genomic_DNA"/>
</dbReference>
<feature type="domain" description="Toxin co-regulated pilus biosynthesis protein Q C-terminal" evidence="3">
    <location>
        <begin position="177"/>
        <end position="256"/>
    </location>
</feature>
<dbReference type="RefSeq" id="WP_119442784.1">
    <property type="nucleotide sequence ID" value="NZ_CP170494.1"/>
</dbReference>
<dbReference type="Gene3D" id="3.55.50.70">
    <property type="match status" value="1"/>
</dbReference>
<dbReference type="InterPro" id="IPR010258">
    <property type="entry name" value="Conjugal_tfr_TrbG/VirB9/CagX"/>
</dbReference>
<accession>A0ABX9MT16</accession>
<dbReference type="CDD" id="cd06911">
    <property type="entry name" value="VirB9_CagX_TrbG"/>
    <property type="match status" value="1"/>
</dbReference>